<reference evidence="2" key="1">
    <citation type="submission" date="2021-03" db="EMBL/GenBank/DDBJ databases">
        <authorList>
            <person name="Tagirdzhanova G."/>
        </authorList>
    </citation>
    <scope>NUCLEOTIDE SEQUENCE</scope>
</reference>
<comment type="caution">
    <text evidence="2">The sequence shown here is derived from an EMBL/GenBank/DDBJ whole genome shotgun (WGS) entry which is preliminary data.</text>
</comment>
<gene>
    <name evidence="2" type="ORF">GOMPHAMPRED_002774</name>
</gene>
<feature type="chain" id="PRO_5034856180" evidence="1">
    <location>
        <begin position="20"/>
        <end position="218"/>
    </location>
</feature>
<keyword evidence="1" id="KW-0732">Signal</keyword>
<sequence>MQLALFLTSLAAGLAIISAAVIPKAKDIGFIETSPGKQVVSHYEAQPWLAPITGKPDPAWYAGNPFVPSTDQAGDPSLAQRYQTSRKGEPIFNAYKQDLDILQISITAVIACGRTVTAVFCTIYNHTVITTRILLSISSDCVISAVEERSADVLSCGGDESCLAKVKRAAIPEADARWCGRPGEPCWVKRTAVPEADARWCGRPGEPCWVKVKREEVA</sequence>
<proteinExistence type="predicted"/>
<name>A0A8H3FDE7_9LECA</name>
<evidence type="ECO:0000256" key="1">
    <source>
        <dbReference type="SAM" id="SignalP"/>
    </source>
</evidence>
<feature type="signal peptide" evidence="1">
    <location>
        <begin position="1"/>
        <end position="19"/>
    </location>
</feature>
<dbReference type="AlphaFoldDB" id="A0A8H3FDE7"/>
<evidence type="ECO:0000313" key="2">
    <source>
        <dbReference type="EMBL" id="CAF9923217.1"/>
    </source>
</evidence>
<dbReference type="OrthoDB" id="3641074at2759"/>
<organism evidence="2 3">
    <name type="scientific">Gomphillus americanus</name>
    <dbReference type="NCBI Taxonomy" id="1940652"/>
    <lineage>
        <taxon>Eukaryota</taxon>
        <taxon>Fungi</taxon>
        <taxon>Dikarya</taxon>
        <taxon>Ascomycota</taxon>
        <taxon>Pezizomycotina</taxon>
        <taxon>Lecanoromycetes</taxon>
        <taxon>OSLEUM clade</taxon>
        <taxon>Ostropomycetidae</taxon>
        <taxon>Ostropales</taxon>
        <taxon>Graphidaceae</taxon>
        <taxon>Gomphilloideae</taxon>
        <taxon>Gomphillus</taxon>
    </lineage>
</organism>
<protein>
    <submittedName>
        <fullName evidence="2">Uncharacterized protein</fullName>
    </submittedName>
</protein>
<keyword evidence="3" id="KW-1185">Reference proteome</keyword>
<dbReference type="Proteomes" id="UP000664169">
    <property type="component" value="Unassembled WGS sequence"/>
</dbReference>
<dbReference type="EMBL" id="CAJPDQ010000019">
    <property type="protein sequence ID" value="CAF9923217.1"/>
    <property type="molecule type" value="Genomic_DNA"/>
</dbReference>
<evidence type="ECO:0000313" key="3">
    <source>
        <dbReference type="Proteomes" id="UP000664169"/>
    </source>
</evidence>
<accession>A0A8H3FDE7</accession>